<dbReference type="AlphaFoldDB" id="A0A6I2UJE4"/>
<protein>
    <submittedName>
        <fullName evidence="2">DUF2273 domain-containing protein</fullName>
    </submittedName>
</protein>
<organism evidence="2 3">
    <name type="scientific">Anaerovibrio slackiae</name>
    <dbReference type="NCBI Taxonomy" id="2652309"/>
    <lineage>
        <taxon>Bacteria</taxon>
        <taxon>Bacillati</taxon>
        <taxon>Bacillota</taxon>
        <taxon>Negativicutes</taxon>
        <taxon>Selenomonadales</taxon>
        <taxon>Selenomonadaceae</taxon>
        <taxon>Anaerovibrio</taxon>
    </lineage>
</organism>
<dbReference type="InterPro" id="IPR018730">
    <property type="entry name" value="DUF2273"/>
</dbReference>
<comment type="caution">
    <text evidence="2">The sequence shown here is derived from an EMBL/GenBank/DDBJ whole genome shotgun (WGS) entry which is preliminary data.</text>
</comment>
<gene>
    <name evidence="2" type="ORF">FYJ84_09060</name>
</gene>
<keyword evidence="1" id="KW-1133">Transmembrane helix</keyword>
<evidence type="ECO:0000256" key="1">
    <source>
        <dbReference type="SAM" id="Phobius"/>
    </source>
</evidence>
<reference evidence="2 3" key="1">
    <citation type="submission" date="2019-08" db="EMBL/GenBank/DDBJ databases">
        <title>In-depth cultivation of the pig gut microbiome towards novel bacterial diversity and tailored functional studies.</title>
        <authorList>
            <person name="Wylensek D."/>
            <person name="Hitch T.C.A."/>
            <person name="Clavel T."/>
        </authorList>
    </citation>
    <scope>NUCLEOTIDE SEQUENCE [LARGE SCALE GENOMIC DNA]</scope>
    <source>
        <strain evidence="2 3">WCA-693-APC-5D-A</strain>
    </source>
</reference>
<dbReference type="Pfam" id="PF10031">
    <property type="entry name" value="DUF2273"/>
    <property type="match status" value="1"/>
</dbReference>
<feature type="transmembrane region" description="Helical" evidence="1">
    <location>
        <begin position="21"/>
        <end position="54"/>
    </location>
</feature>
<name>A0A6I2UJE4_9FIRM</name>
<keyword evidence="3" id="KW-1185">Reference proteome</keyword>
<evidence type="ECO:0000313" key="3">
    <source>
        <dbReference type="Proteomes" id="UP000433181"/>
    </source>
</evidence>
<proteinExistence type="predicted"/>
<keyword evidence="1" id="KW-0812">Transmembrane</keyword>
<dbReference type="Proteomes" id="UP000433181">
    <property type="component" value="Unassembled WGS sequence"/>
</dbReference>
<evidence type="ECO:0000313" key="2">
    <source>
        <dbReference type="EMBL" id="MSU09132.1"/>
    </source>
</evidence>
<sequence length="80" mass="9020">MKESAALFLQRLWQEHPGKCAGGLAGVLLGICILVFGFWNMLFILFLGTVGLFVGMNVDREGDTWQNIKDCIPKDIHRLR</sequence>
<keyword evidence="1" id="KW-0472">Membrane</keyword>
<dbReference type="EMBL" id="VUNR01000017">
    <property type="protein sequence ID" value="MSU09132.1"/>
    <property type="molecule type" value="Genomic_DNA"/>
</dbReference>
<accession>A0A6I2UJE4</accession>